<feature type="domain" description="Thioredoxin" evidence="1">
    <location>
        <begin position="52"/>
        <end position="192"/>
    </location>
</feature>
<accession>A0A9D1I767</accession>
<comment type="caution">
    <text evidence="2">The sequence shown here is derived from an EMBL/GenBank/DDBJ whole genome shotgun (WGS) entry which is preliminary data.</text>
</comment>
<dbReference type="PANTHER" id="PTHR42852:SF17">
    <property type="entry name" value="THIOREDOXIN-LIKE PROTEIN HI_1115"/>
    <property type="match status" value="1"/>
</dbReference>
<dbReference type="PANTHER" id="PTHR42852">
    <property type="entry name" value="THIOL:DISULFIDE INTERCHANGE PROTEIN DSBE"/>
    <property type="match status" value="1"/>
</dbReference>
<proteinExistence type="predicted"/>
<dbReference type="Pfam" id="PF00578">
    <property type="entry name" value="AhpC-TSA"/>
    <property type="match status" value="1"/>
</dbReference>
<reference evidence="2" key="2">
    <citation type="journal article" date="2021" name="PeerJ">
        <title>Extensive microbial diversity within the chicken gut microbiome revealed by metagenomics and culture.</title>
        <authorList>
            <person name="Gilroy R."/>
            <person name="Ravi A."/>
            <person name="Getino M."/>
            <person name="Pursley I."/>
            <person name="Horton D.L."/>
            <person name="Alikhan N.F."/>
            <person name="Baker D."/>
            <person name="Gharbi K."/>
            <person name="Hall N."/>
            <person name="Watson M."/>
            <person name="Adriaenssens E.M."/>
            <person name="Foster-Nyarko E."/>
            <person name="Jarju S."/>
            <person name="Secka A."/>
            <person name="Antonio M."/>
            <person name="Oren A."/>
            <person name="Chaudhuri R.R."/>
            <person name="La Ragione R."/>
            <person name="Hildebrand F."/>
            <person name="Pallen M.J."/>
        </authorList>
    </citation>
    <scope>NUCLEOTIDE SEQUENCE</scope>
    <source>
        <strain evidence="2">11300</strain>
    </source>
</reference>
<name>A0A9D1I767_9FIRM</name>
<dbReference type="InterPro" id="IPR017937">
    <property type="entry name" value="Thioredoxin_CS"/>
</dbReference>
<protein>
    <submittedName>
        <fullName evidence="2">TlpA family protein disulfide reductase</fullName>
    </submittedName>
</protein>
<evidence type="ECO:0000259" key="1">
    <source>
        <dbReference type="PROSITE" id="PS51352"/>
    </source>
</evidence>
<dbReference type="PROSITE" id="PS51352">
    <property type="entry name" value="THIOREDOXIN_2"/>
    <property type="match status" value="1"/>
</dbReference>
<sequence>MQNKKTFITILLVFALVLGGSYLLYTKLSPLISADRISGQEQDTGDGSQESETEKILAPDITVYDINGNEVRLSDFAGKPVIMNFWASWCGPCQMEMPDFEAKYLELGDKVQFMMINVTDGSRETVDSASDFMAKQGYSFPVFYDTGHDAAATYGIYSLPVTYFIGADGYAVAQATGAINEEILQQGIDMIA</sequence>
<evidence type="ECO:0000313" key="2">
    <source>
        <dbReference type="EMBL" id="HIU28185.1"/>
    </source>
</evidence>
<evidence type="ECO:0000313" key="3">
    <source>
        <dbReference type="Proteomes" id="UP000824091"/>
    </source>
</evidence>
<dbReference type="GO" id="GO:0016209">
    <property type="term" value="F:antioxidant activity"/>
    <property type="evidence" value="ECO:0007669"/>
    <property type="project" value="InterPro"/>
</dbReference>
<reference evidence="2" key="1">
    <citation type="submission" date="2020-10" db="EMBL/GenBank/DDBJ databases">
        <authorList>
            <person name="Gilroy R."/>
        </authorList>
    </citation>
    <scope>NUCLEOTIDE SEQUENCE</scope>
    <source>
        <strain evidence="2">11300</strain>
    </source>
</reference>
<organism evidence="2 3">
    <name type="scientific">Candidatus Fimisoma avicola</name>
    <dbReference type="NCBI Taxonomy" id="2840826"/>
    <lineage>
        <taxon>Bacteria</taxon>
        <taxon>Bacillati</taxon>
        <taxon>Bacillota</taxon>
        <taxon>Clostridia</taxon>
        <taxon>Eubacteriales</taxon>
        <taxon>Candidatus Fimisoma</taxon>
    </lineage>
</organism>
<dbReference type="SUPFAM" id="SSF52833">
    <property type="entry name" value="Thioredoxin-like"/>
    <property type="match status" value="1"/>
</dbReference>
<dbReference type="InterPro" id="IPR050553">
    <property type="entry name" value="Thioredoxin_ResA/DsbE_sf"/>
</dbReference>
<dbReference type="PROSITE" id="PS00194">
    <property type="entry name" value="THIOREDOXIN_1"/>
    <property type="match status" value="1"/>
</dbReference>
<dbReference type="Gene3D" id="3.40.30.10">
    <property type="entry name" value="Glutaredoxin"/>
    <property type="match status" value="1"/>
</dbReference>
<dbReference type="InterPro" id="IPR013766">
    <property type="entry name" value="Thioredoxin_domain"/>
</dbReference>
<dbReference type="CDD" id="cd02966">
    <property type="entry name" value="TlpA_like_family"/>
    <property type="match status" value="1"/>
</dbReference>
<dbReference type="Proteomes" id="UP000824091">
    <property type="component" value="Unassembled WGS sequence"/>
</dbReference>
<dbReference type="AlphaFoldDB" id="A0A9D1I767"/>
<dbReference type="EMBL" id="DVMO01000107">
    <property type="protein sequence ID" value="HIU28185.1"/>
    <property type="molecule type" value="Genomic_DNA"/>
</dbReference>
<dbReference type="GO" id="GO:0016491">
    <property type="term" value="F:oxidoreductase activity"/>
    <property type="evidence" value="ECO:0007669"/>
    <property type="project" value="InterPro"/>
</dbReference>
<dbReference type="InterPro" id="IPR000866">
    <property type="entry name" value="AhpC/TSA"/>
</dbReference>
<dbReference type="InterPro" id="IPR036249">
    <property type="entry name" value="Thioredoxin-like_sf"/>
</dbReference>
<gene>
    <name evidence="2" type="ORF">IAD16_07400</name>
</gene>